<dbReference type="EMBL" id="DTDJ01000024">
    <property type="protein sequence ID" value="HGL17276.1"/>
    <property type="molecule type" value="Genomic_DNA"/>
</dbReference>
<dbReference type="Gene3D" id="3.10.50.40">
    <property type="match status" value="2"/>
</dbReference>
<name>A0A7V4E515_UNCW3</name>
<dbReference type="InterPro" id="IPR050245">
    <property type="entry name" value="PrsA_foldase"/>
</dbReference>
<dbReference type="PROSITE" id="PS01096">
    <property type="entry name" value="PPIC_PPIASE_1"/>
    <property type="match status" value="2"/>
</dbReference>
<dbReference type="Pfam" id="PF13616">
    <property type="entry name" value="Rotamase_3"/>
    <property type="match status" value="1"/>
</dbReference>
<dbReference type="SUPFAM" id="SSF54534">
    <property type="entry name" value="FKBP-like"/>
    <property type="match status" value="2"/>
</dbReference>
<evidence type="ECO:0000313" key="8">
    <source>
        <dbReference type="EMBL" id="HGL17276.1"/>
    </source>
</evidence>
<proteinExistence type="predicted"/>
<dbReference type="InterPro" id="IPR027304">
    <property type="entry name" value="Trigger_fact/SurA_dom_sf"/>
</dbReference>
<dbReference type="Pfam" id="PF00639">
    <property type="entry name" value="Rotamase"/>
    <property type="match status" value="1"/>
</dbReference>
<evidence type="ECO:0000256" key="4">
    <source>
        <dbReference type="ARBA" id="ARBA00023110"/>
    </source>
</evidence>
<dbReference type="InterPro" id="IPR000297">
    <property type="entry name" value="PPIase_PpiC"/>
</dbReference>
<sequence>MRKGAFIAFLFSGFIYAQTTTIEDKVVARVGDEVITLSELNELYENYKNFYPNLSERDLKQSILQELINNKLILQAAKKDTTIAKPGAEEINRALEERIKLFEQQYGSENFEDMLKSQGLTREALKEMYRENISDEILVQRYIDKYVRPKIQVTPQEVRNFYDQYKDSLKEPDLYRISHILIKVSVDSAQESAALKKAQSLYNQIKKGASFEDLANRYSDDRESASYGGKIGTIPKNFFPPEVQEKLDKLNPGEVSEPIRGDYGYHIFKLLNKTQNTYELKHILVKIEPKAEEWNKAYQKAQSIKNKIEVQKQDFETLAKTYSDDEDTKDLGGDLGWVPLTNLPDEFKQKLSNAKVGDILIIKGQNGYHVVKVNDKKVGKTPEFSEIQQNIKQYIENMKLQEELANLIEDLKKKTFIEIKEF</sequence>
<evidence type="ECO:0000256" key="2">
    <source>
        <dbReference type="ARBA" id="ARBA00013194"/>
    </source>
</evidence>
<organism evidence="8">
    <name type="scientific">candidate division WOR-3 bacterium</name>
    <dbReference type="NCBI Taxonomy" id="2052148"/>
    <lineage>
        <taxon>Bacteria</taxon>
        <taxon>Bacteria division WOR-3</taxon>
    </lineage>
</organism>
<reference evidence="8" key="1">
    <citation type="journal article" date="2020" name="mSystems">
        <title>Genome- and Community-Level Interaction Insights into Carbon Utilization and Element Cycling Functions of Hydrothermarchaeota in Hydrothermal Sediment.</title>
        <authorList>
            <person name="Zhou Z."/>
            <person name="Liu Y."/>
            <person name="Xu W."/>
            <person name="Pan J."/>
            <person name="Luo Z.H."/>
            <person name="Li M."/>
        </authorList>
    </citation>
    <scope>NUCLEOTIDE SEQUENCE [LARGE SCALE GENOMIC DNA]</scope>
    <source>
        <strain evidence="8">SpSt-69</strain>
    </source>
</reference>
<evidence type="ECO:0000256" key="3">
    <source>
        <dbReference type="ARBA" id="ARBA00022729"/>
    </source>
</evidence>
<dbReference type="PANTHER" id="PTHR47245:SF1">
    <property type="entry name" value="FOLDASE PROTEIN PRSA"/>
    <property type="match status" value="1"/>
</dbReference>
<keyword evidence="4 6" id="KW-0697">Rotamase</keyword>
<protein>
    <recommendedName>
        <fullName evidence="2">peptidylprolyl isomerase</fullName>
        <ecNumber evidence="2">5.2.1.8</ecNumber>
    </recommendedName>
</protein>
<keyword evidence="5 6" id="KW-0413">Isomerase</keyword>
<feature type="domain" description="PpiC" evidence="7">
    <location>
        <begin position="275"/>
        <end position="375"/>
    </location>
</feature>
<accession>A0A7V4E515</accession>
<comment type="caution">
    <text evidence="8">The sequence shown here is derived from an EMBL/GenBank/DDBJ whole genome shotgun (WGS) entry which is preliminary data.</text>
</comment>
<feature type="domain" description="PpiC" evidence="7">
    <location>
        <begin position="172"/>
        <end position="272"/>
    </location>
</feature>
<keyword evidence="3" id="KW-0732">Signal</keyword>
<dbReference type="Gene3D" id="1.10.4030.10">
    <property type="entry name" value="Porin chaperone SurA, peptide-binding domain"/>
    <property type="match status" value="1"/>
</dbReference>
<comment type="catalytic activity">
    <reaction evidence="1">
        <text>[protein]-peptidylproline (omega=180) = [protein]-peptidylproline (omega=0)</text>
        <dbReference type="Rhea" id="RHEA:16237"/>
        <dbReference type="Rhea" id="RHEA-COMP:10747"/>
        <dbReference type="Rhea" id="RHEA-COMP:10748"/>
        <dbReference type="ChEBI" id="CHEBI:83833"/>
        <dbReference type="ChEBI" id="CHEBI:83834"/>
        <dbReference type="EC" id="5.2.1.8"/>
    </reaction>
</comment>
<dbReference type="PROSITE" id="PS50198">
    <property type="entry name" value="PPIC_PPIASE_2"/>
    <property type="match status" value="2"/>
</dbReference>
<evidence type="ECO:0000256" key="1">
    <source>
        <dbReference type="ARBA" id="ARBA00000971"/>
    </source>
</evidence>
<dbReference type="EC" id="5.2.1.8" evidence="2"/>
<dbReference type="Pfam" id="PF13624">
    <property type="entry name" value="SurA_N_3"/>
    <property type="match status" value="1"/>
</dbReference>
<evidence type="ECO:0000256" key="6">
    <source>
        <dbReference type="PROSITE-ProRule" id="PRU00278"/>
    </source>
</evidence>
<dbReference type="GO" id="GO:0003755">
    <property type="term" value="F:peptidyl-prolyl cis-trans isomerase activity"/>
    <property type="evidence" value="ECO:0007669"/>
    <property type="project" value="UniProtKB-KW"/>
</dbReference>
<gene>
    <name evidence="8" type="ORF">ENU66_02935</name>
</gene>
<dbReference type="AlphaFoldDB" id="A0A7V4E515"/>
<dbReference type="SUPFAM" id="SSF109998">
    <property type="entry name" value="Triger factor/SurA peptide-binding domain-like"/>
    <property type="match status" value="1"/>
</dbReference>
<dbReference type="InterPro" id="IPR023058">
    <property type="entry name" value="PPIase_PpiC_CS"/>
</dbReference>
<evidence type="ECO:0000259" key="7">
    <source>
        <dbReference type="PROSITE" id="PS50198"/>
    </source>
</evidence>
<dbReference type="InterPro" id="IPR046357">
    <property type="entry name" value="PPIase_dom_sf"/>
</dbReference>
<evidence type="ECO:0000256" key="5">
    <source>
        <dbReference type="ARBA" id="ARBA00023235"/>
    </source>
</evidence>
<dbReference type="PANTHER" id="PTHR47245">
    <property type="entry name" value="PEPTIDYLPROLYL ISOMERASE"/>
    <property type="match status" value="1"/>
</dbReference>